<sequence length="180" mass="20576">MHEIQGMTLFFGAEDALSNWHPARFTFRGVEFTSVEQFMMYSKARLFDDDETARQILSASQPREQKRLGRQVRGFDEAVWVKKRKSIVIVGCREKFWQNPPLGEILLGTEDTLLVEASPYDRIYGVGLAWNDPRIRDVGQWQGLNLLGDVLMEVRSWLSKGSVRATVTGTVHKPESFARA</sequence>
<keyword evidence="4" id="KW-0378">Hydrolase</keyword>
<dbReference type="GeneID" id="61529901"/>
<dbReference type="SUPFAM" id="SSF143990">
    <property type="entry name" value="YbiA-like"/>
    <property type="match status" value="1"/>
</dbReference>
<geneLocation type="plasmid" evidence="5">
    <name>pri-1</name>
</geneLocation>
<accession>A0A192A7L5</accession>
<dbReference type="OrthoDB" id="67297at2"/>
<dbReference type="NCBIfam" id="TIGR02464">
    <property type="entry name" value="ribofla_fusion"/>
    <property type="match status" value="1"/>
</dbReference>
<dbReference type="Proteomes" id="UP000078572">
    <property type="component" value="Plasmid pRI-1"/>
</dbReference>
<proteinExistence type="predicted"/>
<keyword evidence="5" id="KW-1185">Reference proteome</keyword>
<evidence type="ECO:0000259" key="3">
    <source>
        <dbReference type="Pfam" id="PF08719"/>
    </source>
</evidence>
<dbReference type="InterPro" id="IPR037238">
    <property type="entry name" value="YbiA-like_sf"/>
</dbReference>
<feature type="domain" description="NADAR" evidence="3">
    <location>
        <begin position="14"/>
        <end position="158"/>
    </location>
</feature>
<dbReference type="EMBL" id="CP016024">
    <property type="protein sequence ID" value="ANJ76465.1"/>
    <property type="molecule type" value="Genomic_DNA"/>
</dbReference>
<dbReference type="GO" id="GO:0016787">
    <property type="term" value="F:hydrolase activity"/>
    <property type="evidence" value="ECO:0007669"/>
    <property type="project" value="UniProtKB-KW"/>
</dbReference>
<gene>
    <name evidence="4" type="ORF">A9Y76_28130</name>
</gene>
<dbReference type="RefSeq" id="WP_024979607.1">
    <property type="nucleotide sequence ID" value="NZ_CP016024.1"/>
</dbReference>
<evidence type="ECO:0000256" key="2">
    <source>
        <dbReference type="ARBA" id="ARBA00000751"/>
    </source>
</evidence>
<dbReference type="CDD" id="cd15457">
    <property type="entry name" value="NADAR"/>
    <property type="match status" value="1"/>
</dbReference>
<evidence type="ECO:0000313" key="4">
    <source>
        <dbReference type="EMBL" id="ANJ76465.1"/>
    </source>
</evidence>
<comment type="catalytic activity">
    <reaction evidence="1">
        <text>5-amino-6-(5-phospho-D-ribosylamino)uracil + H2O = 5,6-diaminouracil + D-ribose 5-phosphate</text>
        <dbReference type="Rhea" id="RHEA:55020"/>
        <dbReference type="ChEBI" id="CHEBI:15377"/>
        <dbReference type="ChEBI" id="CHEBI:46252"/>
        <dbReference type="ChEBI" id="CHEBI:58453"/>
        <dbReference type="ChEBI" id="CHEBI:78346"/>
    </reaction>
</comment>
<protein>
    <submittedName>
        <fullName evidence="4">GTP cyclohydrolase</fullName>
    </submittedName>
</protein>
<dbReference type="Gene3D" id="1.10.357.40">
    <property type="entry name" value="YbiA-like"/>
    <property type="match status" value="1"/>
</dbReference>
<dbReference type="Pfam" id="PF08719">
    <property type="entry name" value="NADAR"/>
    <property type="match status" value="1"/>
</dbReference>
<dbReference type="InterPro" id="IPR012816">
    <property type="entry name" value="NADAR"/>
</dbReference>
<evidence type="ECO:0000313" key="5">
    <source>
        <dbReference type="Proteomes" id="UP000078572"/>
    </source>
</evidence>
<comment type="catalytic activity">
    <reaction evidence="2">
        <text>2,5-diamino-6-hydroxy-4-(5-phosphoribosylamino)-pyrimidine + H2O = 2,5,6-triamino-4-hydroxypyrimidine + D-ribose 5-phosphate</text>
        <dbReference type="Rhea" id="RHEA:23436"/>
        <dbReference type="ChEBI" id="CHEBI:15377"/>
        <dbReference type="ChEBI" id="CHEBI:58614"/>
        <dbReference type="ChEBI" id="CHEBI:78346"/>
        <dbReference type="ChEBI" id="CHEBI:137796"/>
    </reaction>
</comment>
<organism evidence="4 5">
    <name type="scientific">Ralstonia insidiosa</name>
    <dbReference type="NCBI Taxonomy" id="190721"/>
    <lineage>
        <taxon>Bacteria</taxon>
        <taxon>Pseudomonadati</taxon>
        <taxon>Pseudomonadota</taxon>
        <taxon>Betaproteobacteria</taxon>
        <taxon>Burkholderiales</taxon>
        <taxon>Burkholderiaceae</taxon>
        <taxon>Ralstonia</taxon>
    </lineage>
</organism>
<evidence type="ECO:0000256" key="1">
    <source>
        <dbReference type="ARBA" id="ARBA00000022"/>
    </source>
</evidence>
<keyword evidence="4" id="KW-0614">Plasmid</keyword>
<dbReference type="AlphaFoldDB" id="A0A192A7L5"/>
<name>A0A192A7L5_9RALS</name>
<reference evidence="5" key="1">
    <citation type="submission" date="2016-06" db="EMBL/GenBank/DDBJ databases">
        <authorList>
            <person name="Xu Y."/>
            <person name="Nagy A."/>
            <person name="Yan X."/>
            <person name="Kim S.W."/>
            <person name="Haley B."/>
            <person name="Liu N.T."/>
            <person name="Nou X."/>
        </authorList>
    </citation>
    <scope>NUCLEOTIDE SEQUENCE [LARGE SCALE GENOMIC DNA]</scope>
    <source>
        <strain evidence="5">ATCC 49129</strain>
        <plasmid evidence="5">pri-1</plasmid>
    </source>
</reference>